<keyword evidence="3" id="KW-0813">Transport</keyword>
<evidence type="ECO:0000256" key="3">
    <source>
        <dbReference type="ARBA" id="ARBA00022448"/>
    </source>
</evidence>
<feature type="transmembrane region" description="Helical" evidence="8">
    <location>
        <begin position="108"/>
        <end position="127"/>
    </location>
</feature>
<feature type="compositionally biased region" description="Polar residues" evidence="7">
    <location>
        <begin position="7"/>
        <end position="19"/>
    </location>
</feature>
<evidence type="ECO:0000256" key="2">
    <source>
        <dbReference type="ARBA" id="ARBA00006727"/>
    </source>
</evidence>
<keyword evidence="4 8" id="KW-0812">Transmembrane</keyword>
<dbReference type="EMBL" id="KL648733">
    <property type="protein sequence ID" value="KEY64535.1"/>
    <property type="molecule type" value="Genomic_DNA"/>
</dbReference>
<dbReference type="GO" id="GO:0022857">
    <property type="term" value="F:transmembrane transporter activity"/>
    <property type="evidence" value="ECO:0007669"/>
    <property type="project" value="InterPro"/>
</dbReference>
<keyword evidence="5 8" id="KW-1133">Transmembrane helix</keyword>
<protein>
    <recommendedName>
        <fullName evidence="9">Major facilitator superfamily (MFS) profile domain-containing protein</fullName>
    </recommendedName>
</protein>
<dbReference type="PANTHER" id="PTHR11360">
    <property type="entry name" value="MONOCARBOXYLATE TRANSPORTER"/>
    <property type="match status" value="1"/>
</dbReference>
<evidence type="ECO:0000313" key="10">
    <source>
        <dbReference type="EMBL" id="KEY64535.1"/>
    </source>
</evidence>
<comment type="subcellular location">
    <subcellularLocation>
        <location evidence="1">Membrane</location>
        <topology evidence="1">Multi-pass membrane protein</topology>
    </subcellularLocation>
</comment>
<feature type="transmembrane region" description="Helical" evidence="8">
    <location>
        <begin position="68"/>
        <end position="96"/>
    </location>
</feature>
<proteinExistence type="inferred from homology"/>
<evidence type="ECO:0000256" key="8">
    <source>
        <dbReference type="SAM" id="Phobius"/>
    </source>
</evidence>
<dbReference type="InterPro" id="IPR036259">
    <property type="entry name" value="MFS_trans_sf"/>
</dbReference>
<dbReference type="PROSITE" id="PS50850">
    <property type="entry name" value="MFS"/>
    <property type="match status" value="1"/>
</dbReference>
<feature type="transmembrane region" description="Helical" evidence="8">
    <location>
        <begin position="195"/>
        <end position="215"/>
    </location>
</feature>
<sequence>MERSNDSIKQQITANSQRSVTDDELAQPHVNRNVLVGEKTLPSDREANRLDLNVSNLNSGFPEGGFKAWLCVFGGWCAMFGTYGFVNTLGAVLAYYTKGPFASYSPSTVSWLITVQIFLQSGSSIFWGRLYDLYGPRWLMLGGTVLYIFGLMMTSLATEYYQVLLAQSILSSLGSGAIFNVSLSSATTWFLKRRAAALGILVSGSSLGGVLFPILFNHLLPWVGFPWTLRIMTFIIATLCGVACFTVKSRFKPRPRSLRAKDYLLPLTEPAFLYTTIAGFLFLWGMFLPMNYITLQAQEVGVSPQLAQYLLAILNGAG</sequence>
<feature type="transmembrane region" description="Helical" evidence="8">
    <location>
        <begin position="227"/>
        <end position="247"/>
    </location>
</feature>
<evidence type="ECO:0000256" key="6">
    <source>
        <dbReference type="ARBA" id="ARBA00023136"/>
    </source>
</evidence>
<dbReference type="InterPro" id="IPR020846">
    <property type="entry name" value="MFS_dom"/>
</dbReference>
<feature type="transmembrane region" description="Helical" evidence="8">
    <location>
        <begin position="267"/>
        <end position="287"/>
    </location>
</feature>
<evidence type="ECO:0000256" key="4">
    <source>
        <dbReference type="ARBA" id="ARBA00022692"/>
    </source>
</evidence>
<dbReference type="GO" id="GO:0016020">
    <property type="term" value="C:membrane"/>
    <property type="evidence" value="ECO:0007669"/>
    <property type="project" value="UniProtKB-SubCell"/>
</dbReference>
<dbReference type="InterPro" id="IPR050327">
    <property type="entry name" value="Proton-linked_MCT"/>
</dbReference>
<dbReference type="Gene3D" id="1.20.1250.20">
    <property type="entry name" value="MFS general substrate transporter like domains"/>
    <property type="match status" value="1"/>
</dbReference>
<name>A0A084AGV6_STACB</name>
<accession>A0A084AGV6</accession>
<evidence type="ECO:0000259" key="9">
    <source>
        <dbReference type="PROSITE" id="PS50850"/>
    </source>
</evidence>
<feature type="transmembrane region" description="Helical" evidence="8">
    <location>
        <begin position="164"/>
        <end position="183"/>
    </location>
</feature>
<feature type="region of interest" description="Disordered" evidence="7">
    <location>
        <begin position="1"/>
        <end position="22"/>
    </location>
</feature>
<evidence type="ECO:0000313" key="11">
    <source>
        <dbReference type="Proteomes" id="UP000028045"/>
    </source>
</evidence>
<feature type="domain" description="Major facilitator superfamily (MFS) profile" evidence="9">
    <location>
        <begin position="67"/>
        <end position="318"/>
    </location>
</feature>
<dbReference type="SUPFAM" id="SSF103473">
    <property type="entry name" value="MFS general substrate transporter"/>
    <property type="match status" value="1"/>
</dbReference>
<evidence type="ECO:0000256" key="5">
    <source>
        <dbReference type="ARBA" id="ARBA00022989"/>
    </source>
</evidence>
<dbReference type="HOGENOM" id="CLU_001265_1_3_1"/>
<feature type="transmembrane region" description="Helical" evidence="8">
    <location>
        <begin position="139"/>
        <end position="158"/>
    </location>
</feature>
<dbReference type="InterPro" id="IPR011701">
    <property type="entry name" value="MFS"/>
</dbReference>
<evidence type="ECO:0000256" key="1">
    <source>
        <dbReference type="ARBA" id="ARBA00004141"/>
    </source>
</evidence>
<gene>
    <name evidence="10" type="ORF">S7711_03601</name>
</gene>
<comment type="similarity">
    <text evidence="2">Belongs to the major facilitator superfamily. Monocarboxylate porter (TC 2.A.1.13) family.</text>
</comment>
<evidence type="ECO:0000256" key="7">
    <source>
        <dbReference type="SAM" id="MobiDB-lite"/>
    </source>
</evidence>
<keyword evidence="6 8" id="KW-0472">Membrane</keyword>
<dbReference type="Pfam" id="PF07690">
    <property type="entry name" value="MFS_1"/>
    <property type="match status" value="1"/>
</dbReference>
<organism evidence="10 11">
    <name type="scientific">Stachybotrys chartarum (strain CBS 109288 / IBT 7711)</name>
    <name type="common">Toxic black mold</name>
    <name type="synonym">Stilbospora chartarum</name>
    <dbReference type="NCBI Taxonomy" id="1280523"/>
    <lineage>
        <taxon>Eukaryota</taxon>
        <taxon>Fungi</taxon>
        <taxon>Dikarya</taxon>
        <taxon>Ascomycota</taxon>
        <taxon>Pezizomycotina</taxon>
        <taxon>Sordariomycetes</taxon>
        <taxon>Hypocreomycetidae</taxon>
        <taxon>Hypocreales</taxon>
        <taxon>Stachybotryaceae</taxon>
        <taxon>Stachybotrys</taxon>
    </lineage>
</organism>
<keyword evidence="11" id="KW-1185">Reference proteome</keyword>
<dbReference type="Proteomes" id="UP000028045">
    <property type="component" value="Unassembled WGS sequence"/>
</dbReference>
<reference evidence="10 11" key="1">
    <citation type="journal article" date="2014" name="BMC Genomics">
        <title>Comparative genome sequencing reveals chemotype-specific gene clusters in the toxigenic black mold Stachybotrys.</title>
        <authorList>
            <person name="Semeiks J."/>
            <person name="Borek D."/>
            <person name="Otwinowski Z."/>
            <person name="Grishin N.V."/>
        </authorList>
    </citation>
    <scope>NUCLEOTIDE SEQUENCE [LARGE SCALE GENOMIC DNA]</scope>
    <source>
        <strain evidence="11">CBS 109288 / IBT 7711</strain>
    </source>
</reference>
<dbReference type="AlphaFoldDB" id="A0A084AGV6"/>
<dbReference type="PANTHER" id="PTHR11360:SF224">
    <property type="entry name" value="MAJOR FACILITATOR SUPERFAMILY (MFS) PROFILE DOMAIN-CONTAINING PROTEIN-RELATED"/>
    <property type="match status" value="1"/>
</dbReference>